<sequence length="169" mass="19874">MKMREIITFKETGKSYYKDGEILENVETGEKFILKFGLLHPAYLSEEDIQEIAQDLKETIDNGLEDELKTLGLTTLTTYQDLRLRYLQMTDIDQYIEIGLTDSVALDLKRTQEMINDFQKTVTPQMMKKLGVTMQMKLEDELKYNQEMNYIQMVIEEEILKNIIERKAV</sequence>
<dbReference type="Pfam" id="PF14198">
    <property type="entry name" value="TnpV"/>
    <property type="match status" value="1"/>
</dbReference>
<organism evidence="1 2">
    <name type="scientific">Criibacterium bergeronii</name>
    <dbReference type="NCBI Taxonomy" id="1871336"/>
    <lineage>
        <taxon>Bacteria</taxon>
        <taxon>Bacillati</taxon>
        <taxon>Bacillota</taxon>
        <taxon>Clostridia</taxon>
        <taxon>Peptostreptococcales</taxon>
        <taxon>Filifactoraceae</taxon>
        <taxon>Criibacterium</taxon>
    </lineage>
</organism>
<protein>
    <submittedName>
        <fullName evidence="1">TnpV protein</fullName>
    </submittedName>
</protein>
<dbReference type="AlphaFoldDB" id="A0A552UXC0"/>
<reference evidence="1 2" key="1">
    <citation type="submission" date="2019-07" db="EMBL/GenBank/DDBJ databases">
        <title>Criibacterium bergeronii gen. nov., sp. nov. isolated from human clinical samples.</title>
        <authorList>
            <person name="Maheux A.F."/>
            <person name="Boudreau D.K."/>
            <person name="Berube E."/>
            <person name="Brodeur S."/>
            <person name="Bernard K.A."/>
            <person name="Abed J.Y."/>
            <person name="Ducrey E."/>
            <person name="Guay E.F."/>
            <person name="Raymond F."/>
            <person name="Corbeil J."/>
            <person name="Domingo M.-C."/>
            <person name="Roy P.H."/>
            <person name="Boissinot M."/>
            <person name="Tocheva E.I."/>
            <person name="Omar R.F."/>
        </authorList>
    </citation>
    <scope>NUCLEOTIDE SEQUENCE [LARGE SCALE GENOMIC DNA]</scope>
    <source>
        <strain evidence="1 2">CCRI-24246</strain>
    </source>
</reference>
<dbReference type="Proteomes" id="UP000319424">
    <property type="component" value="Unassembled WGS sequence"/>
</dbReference>
<name>A0A552UXC0_9FIRM</name>
<gene>
    <name evidence="1" type="ORF">FL857_10765</name>
</gene>
<proteinExistence type="predicted"/>
<accession>A0A552UXC0</accession>
<dbReference type="EMBL" id="VJXW01000023">
    <property type="protein sequence ID" value="TRW22883.1"/>
    <property type="molecule type" value="Genomic_DNA"/>
</dbReference>
<comment type="caution">
    <text evidence="1">The sequence shown here is derived from an EMBL/GenBank/DDBJ whole genome shotgun (WGS) entry which is preliminary data.</text>
</comment>
<evidence type="ECO:0000313" key="1">
    <source>
        <dbReference type="EMBL" id="TRW22883.1"/>
    </source>
</evidence>
<dbReference type="RefSeq" id="WP_144398802.1">
    <property type="nucleotide sequence ID" value="NZ_VJXW01000023.1"/>
</dbReference>
<dbReference type="InterPro" id="IPR026989">
    <property type="entry name" value="TnpV"/>
</dbReference>
<evidence type="ECO:0000313" key="2">
    <source>
        <dbReference type="Proteomes" id="UP000319424"/>
    </source>
</evidence>